<dbReference type="EMBL" id="JADFTS010000004">
    <property type="protein sequence ID" value="KAF9609447.1"/>
    <property type="molecule type" value="Genomic_DNA"/>
</dbReference>
<keyword evidence="1" id="KW-0863">Zinc-finger</keyword>
<feature type="domain" description="RING-type" evidence="3">
    <location>
        <begin position="134"/>
        <end position="177"/>
    </location>
</feature>
<evidence type="ECO:0000313" key="5">
    <source>
        <dbReference type="Proteomes" id="UP000631114"/>
    </source>
</evidence>
<keyword evidence="1" id="KW-0479">Metal-binding</keyword>
<dbReference type="InterPro" id="IPR001841">
    <property type="entry name" value="Znf_RING"/>
</dbReference>
<dbReference type="AlphaFoldDB" id="A0A835I4G7"/>
<evidence type="ECO:0000259" key="3">
    <source>
        <dbReference type="PROSITE" id="PS50089"/>
    </source>
</evidence>
<gene>
    <name evidence="4" type="ORF">IFM89_016247</name>
</gene>
<dbReference type="Pfam" id="PF13639">
    <property type="entry name" value="zf-RING_2"/>
    <property type="match status" value="1"/>
</dbReference>
<dbReference type="Gene3D" id="3.30.40.10">
    <property type="entry name" value="Zinc/RING finger domain, C3HC4 (zinc finger)"/>
    <property type="match status" value="1"/>
</dbReference>
<dbReference type="PANTHER" id="PTHR45676">
    <property type="entry name" value="RING-H2 FINGER PROTEIN ATL51-RELATED"/>
    <property type="match status" value="1"/>
</dbReference>
<organism evidence="4 5">
    <name type="scientific">Coptis chinensis</name>
    <dbReference type="NCBI Taxonomy" id="261450"/>
    <lineage>
        <taxon>Eukaryota</taxon>
        <taxon>Viridiplantae</taxon>
        <taxon>Streptophyta</taxon>
        <taxon>Embryophyta</taxon>
        <taxon>Tracheophyta</taxon>
        <taxon>Spermatophyta</taxon>
        <taxon>Magnoliopsida</taxon>
        <taxon>Ranunculales</taxon>
        <taxon>Ranunculaceae</taxon>
        <taxon>Coptidoideae</taxon>
        <taxon>Coptis</taxon>
    </lineage>
</organism>
<dbReference type="PANTHER" id="PTHR45676:SF41">
    <property type="entry name" value="RING-H2 FINGER PROTEIN ATL66"/>
    <property type="match status" value="1"/>
</dbReference>
<proteinExistence type="predicted"/>
<keyword evidence="5" id="KW-1185">Reference proteome</keyword>
<sequence>MLSPVSAPSPAPPPVEKVLWVPNHKVGTLAILLLTGIILYVSITIIVKNIKCNGRRSNPSDDTTVNPDIETGMATVQIQPQPNLFVQVLANFQWNAFHHDQHSENSSELIIQMMRTAQVRASPSNELNDRSSECGICLEIWEDKKENWILPRCKHKFHTECICKWVKSSGKTCPVCRRDIVKI</sequence>
<dbReference type="UniPathway" id="UPA00143"/>
<keyword evidence="1" id="KW-0862">Zinc</keyword>
<comment type="caution">
    <text evidence="4">The sequence shown here is derived from an EMBL/GenBank/DDBJ whole genome shotgun (WGS) entry which is preliminary data.</text>
</comment>
<dbReference type="PROSITE" id="PS50089">
    <property type="entry name" value="ZF_RING_2"/>
    <property type="match status" value="1"/>
</dbReference>
<keyword evidence="2" id="KW-0472">Membrane</keyword>
<dbReference type="SUPFAM" id="SSF57850">
    <property type="entry name" value="RING/U-box"/>
    <property type="match status" value="1"/>
</dbReference>
<dbReference type="InterPro" id="IPR013083">
    <property type="entry name" value="Znf_RING/FYVE/PHD"/>
</dbReference>
<name>A0A835I4G7_9MAGN</name>
<dbReference type="GO" id="GO:0008270">
    <property type="term" value="F:zinc ion binding"/>
    <property type="evidence" value="ECO:0007669"/>
    <property type="project" value="UniProtKB-KW"/>
</dbReference>
<keyword evidence="2" id="KW-1133">Transmembrane helix</keyword>
<accession>A0A835I4G7</accession>
<reference evidence="4 5" key="1">
    <citation type="submission" date="2020-10" db="EMBL/GenBank/DDBJ databases">
        <title>The Coptis chinensis genome and diversification of protoberbering-type alkaloids.</title>
        <authorList>
            <person name="Wang B."/>
            <person name="Shu S."/>
            <person name="Song C."/>
            <person name="Liu Y."/>
        </authorList>
    </citation>
    <scope>NUCLEOTIDE SEQUENCE [LARGE SCALE GENOMIC DNA]</scope>
    <source>
        <strain evidence="4">HL-2020</strain>
        <tissue evidence="4">Leaf</tissue>
    </source>
</reference>
<keyword evidence="2" id="KW-0812">Transmembrane</keyword>
<protein>
    <recommendedName>
        <fullName evidence="3">RING-type domain-containing protein</fullName>
    </recommendedName>
</protein>
<dbReference type="OrthoDB" id="776687at2759"/>
<dbReference type="SMART" id="SM00184">
    <property type="entry name" value="RING"/>
    <property type="match status" value="1"/>
</dbReference>
<dbReference type="Proteomes" id="UP000631114">
    <property type="component" value="Unassembled WGS sequence"/>
</dbReference>
<dbReference type="GO" id="GO:0016567">
    <property type="term" value="P:protein ubiquitination"/>
    <property type="evidence" value="ECO:0007669"/>
    <property type="project" value="UniProtKB-UniPathway"/>
</dbReference>
<evidence type="ECO:0000313" key="4">
    <source>
        <dbReference type="EMBL" id="KAF9609447.1"/>
    </source>
</evidence>
<evidence type="ECO:0000256" key="1">
    <source>
        <dbReference type="PROSITE-ProRule" id="PRU00175"/>
    </source>
</evidence>
<feature type="transmembrane region" description="Helical" evidence="2">
    <location>
        <begin position="26"/>
        <end position="47"/>
    </location>
</feature>
<evidence type="ECO:0000256" key="2">
    <source>
        <dbReference type="SAM" id="Phobius"/>
    </source>
</evidence>